<feature type="region of interest" description="Disordered" evidence="7">
    <location>
        <begin position="752"/>
        <end position="773"/>
    </location>
</feature>
<evidence type="ECO:0000313" key="9">
    <source>
        <dbReference type="EMBL" id="RUS81560.1"/>
    </source>
</evidence>
<evidence type="ECO:0000313" key="10">
    <source>
        <dbReference type="Proteomes" id="UP000271974"/>
    </source>
</evidence>
<feature type="compositionally biased region" description="Low complexity" evidence="7">
    <location>
        <begin position="972"/>
        <end position="982"/>
    </location>
</feature>
<reference evidence="9 10" key="1">
    <citation type="submission" date="2019-01" db="EMBL/GenBank/DDBJ databases">
        <title>A draft genome assembly of the solar-powered sea slug Elysia chlorotica.</title>
        <authorList>
            <person name="Cai H."/>
            <person name="Li Q."/>
            <person name="Fang X."/>
            <person name="Li J."/>
            <person name="Curtis N.E."/>
            <person name="Altenburger A."/>
            <person name="Shibata T."/>
            <person name="Feng M."/>
            <person name="Maeda T."/>
            <person name="Schwartz J.A."/>
            <person name="Shigenobu S."/>
            <person name="Lundholm N."/>
            <person name="Nishiyama T."/>
            <person name="Yang H."/>
            <person name="Hasebe M."/>
            <person name="Li S."/>
            <person name="Pierce S.K."/>
            <person name="Wang J."/>
        </authorList>
    </citation>
    <scope>NUCLEOTIDE SEQUENCE [LARGE SCALE GENOMIC DNA]</scope>
    <source>
        <strain evidence="9">EC2010</strain>
        <tissue evidence="9">Whole organism of an adult</tissue>
    </source>
</reference>
<keyword evidence="3 6" id="KW-0547">Nucleotide-binding</keyword>
<evidence type="ECO:0000256" key="7">
    <source>
        <dbReference type="SAM" id="MobiDB-lite"/>
    </source>
</evidence>
<feature type="compositionally biased region" description="Pro residues" evidence="7">
    <location>
        <begin position="758"/>
        <end position="768"/>
    </location>
</feature>
<dbReference type="Proteomes" id="UP000271974">
    <property type="component" value="Unassembled WGS sequence"/>
</dbReference>
<dbReference type="InterPro" id="IPR011009">
    <property type="entry name" value="Kinase-like_dom_sf"/>
</dbReference>
<name>A0A433TIY8_ELYCH</name>
<feature type="binding site" evidence="6">
    <location>
        <position position="126"/>
    </location>
    <ligand>
        <name>ATP</name>
        <dbReference type="ChEBI" id="CHEBI:30616"/>
    </ligand>
</feature>
<dbReference type="InterPro" id="IPR000719">
    <property type="entry name" value="Prot_kinase_dom"/>
</dbReference>
<dbReference type="Gene3D" id="1.10.510.10">
    <property type="entry name" value="Transferase(Phosphotransferase) domain 1"/>
    <property type="match status" value="2"/>
</dbReference>
<dbReference type="GO" id="GO:0005524">
    <property type="term" value="F:ATP binding"/>
    <property type="evidence" value="ECO:0007669"/>
    <property type="project" value="UniProtKB-UniRule"/>
</dbReference>
<feature type="region of interest" description="Disordered" evidence="7">
    <location>
        <begin position="896"/>
        <end position="988"/>
    </location>
</feature>
<sequence length="1007" mass="110895">MSDTSSAAPDTMTTNGQESQSTPIHPPSDADQVHFTTPDPDSEQDHNDLRKDHSDDEEQTDAKDETFLAESCRYLLDPTKGYEGRCKKVGQYLLGCTIGEGSYGKVRLATHLISKQRVAVKVVAKKTLVQKEAARRHFRREALMMQRVYHPNVIKLYQALETGNSYYLVFELAAGGSLLHSLSRKDLKLENILLDEHSNVKLVDFGLSAVCQDCSSVLTTQCGSPLYAAPELFAGRKYGKPVDIWSLGVCLYALLAGRLPFLPGEGASLLQLYSLLLKGCEVPPNLSQPCKDLLLGMLEVHESRRLLLDEIFNHPWLTGPGEQPLKRVAPVPKKLNANSVDIGIVRYICTTYRFSEREVVASVTERKLTPAAATYHILHDCIESGRMCLAYPRDTAAVDDMAGSKETRSAQAAVSKSRTFSHSSKTSGHARLGIDNIENGVVPPLDVGNLDNNNHMFWDNAKDEYNIERLLNSTGDFCTVNELSDKTGICHPARRTTSESTDSGVGVDILPDETRTGAIEVHHTSQGKTKSADRYSYKTFIMDLRQNRQKYKAGIGIGAKPIKSGAGSNSHTDSSNNTNYVLLGHSPRAQNATSKEENNVNGHIIRGEDKQLRSLGLPQLDSSPNGSFSPTFPPIAMSGPASHSTLSSPVYSTISGLGQQCVKYNTFINSSDGSFYYSSKPIPGFRHGNRYFLHLDKSNFTACNIGVTGVHTAPVNPDGLSCECFAPEFVSGYNATFTKLHPVKDSSGYLVTYSQSQRPPPPPPPPPNSQSCSPFSYLSGEKIKLKSFEVQRKGAGQTNQPPLSPLRLHTMNSSLQIHQLNMQNKKHSHLNGEKSVIGHSEVYKVYSHTDINVDVNASQYATNTSHRSAQPQRQPVRILASLRDLYGIDPWKRSKSERAGLSKAVKKGQKNRQDDTQGCNLSPTVRLPEYNKNHRPDGFRKKRSSRSNRGQQGDGSYGTRLTVHEREDGYESPSSVSRSNVSTPLASDREDFLMPVTSVTIRTIGRP</sequence>
<dbReference type="STRING" id="188477.A0A433TIY8"/>
<gene>
    <name evidence="9" type="ORF">EGW08_010690</name>
</gene>
<feature type="domain" description="Protein kinase" evidence="8">
    <location>
        <begin position="92"/>
        <end position="317"/>
    </location>
</feature>
<dbReference type="GO" id="GO:0035556">
    <property type="term" value="P:intracellular signal transduction"/>
    <property type="evidence" value="ECO:0007669"/>
    <property type="project" value="TreeGrafter"/>
</dbReference>
<dbReference type="InterPro" id="IPR017441">
    <property type="entry name" value="Protein_kinase_ATP_BS"/>
</dbReference>
<dbReference type="PANTHER" id="PTHR24346">
    <property type="entry name" value="MAP/MICROTUBULE AFFINITY-REGULATING KINASE"/>
    <property type="match status" value="1"/>
</dbReference>
<dbReference type="FunFam" id="3.30.200.20:FF:000042">
    <property type="entry name" value="Aurora kinase A"/>
    <property type="match status" value="1"/>
</dbReference>
<dbReference type="PROSITE" id="PS00107">
    <property type="entry name" value="PROTEIN_KINASE_ATP"/>
    <property type="match status" value="1"/>
</dbReference>
<feature type="compositionally biased region" description="Basic and acidic residues" evidence="7">
    <location>
        <begin position="929"/>
        <end position="939"/>
    </location>
</feature>
<evidence type="ECO:0000259" key="8">
    <source>
        <dbReference type="PROSITE" id="PS50011"/>
    </source>
</evidence>
<keyword evidence="1" id="KW-0723">Serine/threonine-protein kinase</keyword>
<evidence type="ECO:0000256" key="5">
    <source>
        <dbReference type="ARBA" id="ARBA00022840"/>
    </source>
</evidence>
<evidence type="ECO:0000256" key="1">
    <source>
        <dbReference type="ARBA" id="ARBA00022527"/>
    </source>
</evidence>
<dbReference type="PANTHER" id="PTHR24346:SF30">
    <property type="entry name" value="MATERNAL EMBRYONIC LEUCINE ZIPPER KINASE"/>
    <property type="match status" value="1"/>
</dbReference>
<feature type="region of interest" description="Disordered" evidence="7">
    <location>
        <begin position="1"/>
        <end position="63"/>
    </location>
</feature>
<proteinExistence type="predicted"/>
<evidence type="ECO:0000256" key="6">
    <source>
        <dbReference type="PROSITE-ProRule" id="PRU10141"/>
    </source>
</evidence>
<evidence type="ECO:0000256" key="3">
    <source>
        <dbReference type="ARBA" id="ARBA00022741"/>
    </source>
</evidence>
<dbReference type="AlphaFoldDB" id="A0A433TIY8"/>
<feature type="compositionally biased region" description="Basic and acidic residues" evidence="7">
    <location>
        <begin position="43"/>
        <end position="63"/>
    </location>
</feature>
<feature type="compositionally biased region" description="Polar residues" evidence="7">
    <location>
        <begin position="409"/>
        <end position="427"/>
    </location>
</feature>
<keyword evidence="2" id="KW-0808">Transferase</keyword>
<keyword evidence="4" id="KW-0418">Kinase</keyword>
<feature type="region of interest" description="Disordered" evidence="7">
    <location>
        <begin position="409"/>
        <end position="428"/>
    </location>
</feature>
<comment type="caution">
    <text evidence="9">The sequence shown here is derived from an EMBL/GenBank/DDBJ whole genome shotgun (WGS) entry which is preliminary data.</text>
</comment>
<organism evidence="9 10">
    <name type="scientific">Elysia chlorotica</name>
    <name type="common">Eastern emerald elysia</name>
    <name type="synonym">Sea slug</name>
    <dbReference type="NCBI Taxonomy" id="188477"/>
    <lineage>
        <taxon>Eukaryota</taxon>
        <taxon>Metazoa</taxon>
        <taxon>Spiralia</taxon>
        <taxon>Lophotrochozoa</taxon>
        <taxon>Mollusca</taxon>
        <taxon>Gastropoda</taxon>
        <taxon>Heterobranchia</taxon>
        <taxon>Euthyneura</taxon>
        <taxon>Panpulmonata</taxon>
        <taxon>Sacoglossa</taxon>
        <taxon>Placobranchoidea</taxon>
        <taxon>Plakobranchidae</taxon>
        <taxon>Elysia</taxon>
    </lineage>
</organism>
<feature type="compositionally biased region" description="Polar residues" evidence="7">
    <location>
        <begin position="1"/>
        <end position="23"/>
    </location>
</feature>
<dbReference type="GO" id="GO:0004674">
    <property type="term" value="F:protein serine/threonine kinase activity"/>
    <property type="evidence" value="ECO:0007669"/>
    <property type="project" value="UniProtKB-KW"/>
</dbReference>
<dbReference type="OrthoDB" id="193931at2759"/>
<dbReference type="GO" id="GO:0005737">
    <property type="term" value="C:cytoplasm"/>
    <property type="evidence" value="ECO:0007669"/>
    <property type="project" value="TreeGrafter"/>
</dbReference>
<evidence type="ECO:0000256" key="4">
    <source>
        <dbReference type="ARBA" id="ARBA00022777"/>
    </source>
</evidence>
<evidence type="ECO:0000256" key="2">
    <source>
        <dbReference type="ARBA" id="ARBA00022679"/>
    </source>
</evidence>
<dbReference type="SMART" id="SM00220">
    <property type="entry name" value="S_TKc"/>
    <property type="match status" value="1"/>
</dbReference>
<dbReference type="Pfam" id="PF00069">
    <property type="entry name" value="Pkinase"/>
    <property type="match status" value="2"/>
</dbReference>
<dbReference type="PROSITE" id="PS50011">
    <property type="entry name" value="PROTEIN_KINASE_DOM"/>
    <property type="match status" value="1"/>
</dbReference>
<dbReference type="SUPFAM" id="SSF56112">
    <property type="entry name" value="Protein kinase-like (PK-like)"/>
    <property type="match status" value="1"/>
</dbReference>
<keyword evidence="10" id="KW-1185">Reference proteome</keyword>
<accession>A0A433TIY8</accession>
<dbReference type="EMBL" id="RQTK01000331">
    <property type="protein sequence ID" value="RUS81560.1"/>
    <property type="molecule type" value="Genomic_DNA"/>
</dbReference>
<keyword evidence="5 6" id="KW-0067">ATP-binding</keyword>
<protein>
    <recommendedName>
        <fullName evidence="8">Protein kinase domain-containing protein</fullName>
    </recommendedName>
</protein>